<evidence type="ECO:0000256" key="3">
    <source>
        <dbReference type="ARBA" id="ARBA00023002"/>
    </source>
</evidence>
<dbReference type="InterPro" id="IPR036291">
    <property type="entry name" value="NAD(P)-bd_dom_sf"/>
</dbReference>
<evidence type="ECO:0000256" key="2">
    <source>
        <dbReference type="ARBA" id="ARBA00022857"/>
    </source>
</evidence>
<dbReference type="PANTHER" id="PTHR43544">
    <property type="entry name" value="SHORT-CHAIN DEHYDROGENASE/REDUCTASE"/>
    <property type="match status" value="1"/>
</dbReference>
<accession>A0A8H8CPV6</accession>
<sequence>MASGDSVIYIIAGANRPRGIGYGMTSYILASNKEAFVYAGARDPDQAIALQELKSKYPNRLAIIKCVAGDVAGNHEAMKEIDKRHGRVDTVIACMGVANAFGKVNEVTLSDMENHFLVNAMGPIALFQAAYSLLRKSLNPRFVSLGSSGGCISGGFIESPVGSVCYGTSKAALHWATRKIHFENEWLVAFPLSPGAVGTDMVDNIVEADKTGNFQRMIESMPQLSAGNVVESLVKIIDGSTRERNGGEFMHVDGTKLPYW</sequence>
<keyword evidence="3" id="KW-0560">Oxidoreductase</keyword>
<reference evidence="4" key="1">
    <citation type="submission" date="2021-02" db="EMBL/GenBank/DDBJ databases">
        <title>Psilocybe cubensis genome.</title>
        <authorList>
            <person name="Mckernan K.J."/>
            <person name="Crawford S."/>
            <person name="Trippe A."/>
            <person name="Kane L.T."/>
            <person name="Mclaughlin S."/>
        </authorList>
    </citation>
    <scope>NUCLEOTIDE SEQUENCE [LARGE SCALE GENOMIC DNA]</scope>
    <source>
        <strain evidence="4">MGC-MH-2018</strain>
    </source>
</reference>
<dbReference type="GO" id="GO:0005737">
    <property type="term" value="C:cytoplasm"/>
    <property type="evidence" value="ECO:0007669"/>
    <property type="project" value="TreeGrafter"/>
</dbReference>
<gene>
    <name evidence="4" type="ORF">JR316_002006</name>
</gene>
<dbReference type="InterPro" id="IPR051468">
    <property type="entry name" value="Fungal_SecMetab_SDRs"/>
</dbReference>
<dbReference type="GO" id="GO:0016491">
    <property type="term" value="F:oxidoreductase activity"/>
    <property type="evidence" value="ECO:0007669"/>
    <property type="project" value="UniProtKB-KW"/>
</dbReference>
<evidence type="ECO:0000313" key="4">
    <source>
        <dbReference type="EMBL" id="KAG5172504.1"/>
    </source>
</evidence>
<protein>
    <recommendedName>
        <fullName evidence="5">NAD(P)-binding protein</fullName>
    </recommendedName>
</protein>
<organism evidence="4">
    <name type="scientific">Psilocybe cubensis</name>
    <name type="common">Psychedelic mushroom</name>
    <name type="synonym">Stropharia cubensis</name>
    <dbReference type="NCBI Taxonomy" id="181762"/>
    <lineage>
        <taxon>Eukaryota</taxon>
        <taxon>Fungi</taxon>
        <taxon>Dikarya</taxon>
        <taxon>Basidiomycota</taxon>
        <taxon>Agaricomycotina</taxon>
        <taxon>Agaricomycetes</taxon>
        <taxon>Agaricomycetidae</taxon>
        <taxon>Agaricales</taxon>
        <taxon>Agaricineae</taxon>
        <taxon>Strophariaceae</taxon>
        <taxon>Psilocybe</taxon>
    </lineage>
</organism>
<dbReference type="PANTHER" id="PTHR43544:SF7">
    <property type="entry name" value="NADB-LER2"/>
    <property type="match status" value="1"/>
</dbReference>
<comment type="similarity">
    <text evidence="1">Belongs to the short-chain dehydrogenases/reductases (SDR) family.</text>
</comment>
<dbReference type="EMBL" id="JAFIQS010000002">
    <property type="protein sequence ID" value="KAG5172504.1"/>
    <property type="molecule type" value="Genomic_DNA"/>
</dbReference>
<dbReference type="AlphaFoldDB" id="A0A8H8CPV6"/>
<name>A0A8H8CPV6_PSICU</name>
<evidence type="ECO:0000256" key="1">
    <source>
        <dbReference type="ARBA" id="ARBA00006484"/>
    </source>
</evidence>
<dbReference type="InterPro" id="IPR002347">
    <property type="entry name" value="SDR_fam"/>
</dbReference>
<dbReference type="Pfam" id="PF00106">
    <property type="entry name" value="adh_short"/>
    <property type="match status" value="1"/>
</dbReference>
<dbReference type="OrthoDB" id="9876299at2759"/>
<dbReference type="Gene3D" id="3.40.50.720">
    <property type="entry name" value="NAD(P)-binding Rossmann-like Domain"/>
    <property type="match status" value="1"/>
</dbReference>
<dbReference type="SUPFAM" id="SSF51735">
    <property type="entry name" value="NAD(P)-binding Rossmann-fold domains"/>
    <property type="match status" value="1"/>
</dbReference>
<comment type="caution">
    <text evidence="4">The sequence shown here is derived from an EMBL/GenBank/DDBJ whole genome shotgun (WGS) entry which is preliminary data.</text>
</comment>
<evidence type="ECO:0008006" key="5">
    <source>
        <dbReference type="Google" id="ProtNLM"/>
    </source>
</evidence>
<proteinExistence type="inferred from homology"/>
<keyword evidence="2" id="KW-0521">NADP</keyword>